<evidence type="ECO:0000313" key="2">
    <source>
        <dbReference type="EMBL" id="ORZ40151.1"/>
    </source>
</evidence>
<evidence type="ECO:0000313" key="3">
    <source>
        <dbReference type="Proteomes" id="UP000193411"/>
    </source>
</evidence>
<dbReference type="InterPro" id="IPR006597">
    <property type="entry name" value="Sel1-like"/>
</dbReference>
<proteinExistence type="inferred from homology"/>
<organism evidence="2 3">
    <name type="scientific">Catenaria anguillulae PL171</name>
    <dbReference type="NCBI Taxonomy" id="765915"/>
    <lineage>
        <taxon>Eukaryota</taxon>
        <taxon>Fungi</taxon>
        <taxon>Fungi incertae sedis</taxon>
        <taxon>Blastocladiomycota</taxon>
        <taxon>Blastocladiomycetes</taxon>
        <taxon>Blastocladiales</taxon>
        <taxon>Catenariaceae</taxon>
        <taxon>Catenaria</taxon>
    </lineage>
</organism>
<reference evidence="2 3" key="1">
    <citation type="submission" date="2016-07" db="EMBL/GenBank/DDBJ databases">
        <title>Pervasive Adenine N6-methylation of Active Genes in Fungi.</title>
        <authorList>
            <consortium name="DOE Joint Genome Institute"/>
            <person name="Mondo S.J."/>
            <person name="Dannebaum R.O."/>
            <person name="Kuo R.C."/>
            <person name="Labutti K."/>
            <person name="Haridas S."/>
            <person name="Kuo A."/>
            <person name="Salamov A."/>
            <person name="Ahrendt S.R."/>
            <person name="Lipzen A."/>
            <person name="Sullivan W."/>
            <person name="Andreopoulos W.B."/>
            <person name="Clum A."/>
            <person name="Lindquist E."/>
            <person name="Daum C."/>
            <person name="Ramamoorthy G.K."/>
            <person name="Gryganskyi A."/>
            <person name="Culley D."/>
            <person name="Magnuson J.K."/>
            <person name="James T.Y."/>
            <person name="O'Malley M.A."/>
            <person name="Stajich J.E."/>
            <person name="Spatafora J.W."/>
            <person name="Visel A."/>
            <person name="Grigoriev I.V."/>
        </authorList>
    </citation>
    <scope>NUCLEOTIDE SEQUENCE [LARGE SCALE GENOMIC DNA]</scope>
    <source>
        <strain evidence="2 3">PL171</strain>
    </source>
</reference>
<dbReference type="EMBL" id="MCFL01000003">
    <property type="protein sequence ID" value="ORZ40151.1"/>
    <property type="molecule type" value="Genomic_DNA"/>
</dbReference>
<gene>
    <name evidence="2" type="ORF">BCR44DRAFT_120365</name>
</gene>
<comment type="caution">
    <text evidence="2">The sequence shown here is derived from an EMBL/GenBank/DDBJ whole genome shotgun (WGS) entry which is preliminary data.</text>
</comment>
<dbReference type="InterPro" id="IPR019734">
    <property type="entry name" value="TPR_rpt"/>
</dbReference>
<dbReference type="Gene3D" id="1.25.40.10">
    <property type="entry name" value="Tetratricopeptide repeat domain"/>
    <property type="match status" value="2"/>
</dbReference>
<dbReference type="AlphaFoldDB" id="A0A1Y2I2I1"/>
<dbReference type="InterPro" id="IPR011990">
    <property type="entry name" value="TPR-like_helical_dom_sf"/>
</dbReference>
<dbReference type="SMART" id="SM00028">
    <property type="entry name" value="TPR"/>
    <property type="match status" value="2"/>
</dbReference>
<accession>A0A1Y2I2I1</accession>
<protein>
    <submittedName>
        <fullName evidence="2">Uncharacterized protein</fullName>
    </submittedName>
</protein>
<sequence length="229" mass="25268">ASSMAAPLALEEIEVVAARIANGSEDLAAVERDLRKLASHHPRALFHLGDLYYYDHSDRGVPHDFRRALDCYSEALDAGEAVAAVGVGDCYYFGHGGSAKQPGLARDMYLRAMPAVASVAEKHPSTAARIHAGIADVHYDSGEYVSALDHYYRAIELSDACKRAWARIGDAHLYGRGTQVDPDHARKCYRKAKGTRREVEGMIEFYRARGEYAFANMYINDPLLSAPDY</sequence>
<dbReference type="GO" id="GO:0005789">
    <property type="term" value="C:endoplasmic reticulum membrane"/>
    <property type="evidence" value="ECO:0007669"/>
    <property type="project" value="TreeGrafter"/>
</dbReference>
<dbReference type="PANTHER" id="PTHR11102">
    <property type="entry name" value="SEL-1-LIKE PROTEIN"/>
    <property type="match status" value="1"/>
</dbReference>
<dbReference type="InterPro" id="IPR050767">
    <property type="entry name" value="Sel1_AlgK"/>
</dbReference>
<dbReference type="PANTHER" id="PTHR11102:SF162">
    <property type="entry name" value="HCP-LIKE PROTEIN"/>
    <property type="match status" value="1"/>
</dbReference>
<feature type="non-terminal residue" evidence="2">
    <location>
        <position position="1"/>
    </location>
</feature>
<keyword evidence="3" id="KW-1185">Reference proteome</keyword>
<dbReference type="SMART" id="SM00671">
    <property type="entry name" value="SEL1"/>
    <property type="match status" value="3"/>
</dbReference>
<dbReference type="Proteomes" id="UP000193411">
    <property type="component" value="Unassembled WGS sequence"/>
</dbReference>
<name>A0A1Y2I2I1_9FUNG</name>
<comment type="similarity">
    <text evidence="1">Belongs to the sel-1 family.</text>
</comment>
<dbReference type="GO" id="GO:0036503">
    <property type="term" value="P:ERAD pathway"/>
    <property type="evidence" value="ECO:0007669"/>
    <property type="project" value="TreeGrafter"/>
</dbReference>
<evidence type="ECO:0000256" key="1">
    <source>
        <dbReference type="ARBA" id="ARBA00038101"/>
    </source>
</evidence>
<dbReference type="SUPFAM" id="SSF81901">
    <property type="entry name" value="HCP-like"/>
    <property type="match status" value="1"/>
</dbReference>
<dbReference type="Pfam" id="PF08238">
    <property type="entry name" value="Sel1"/>
    <property type="match status" value="3"/>
</dbReference>